<comment type="similarity">
    <text evidence="1">Belongs to the short-chain dehydrogenases/reductases (SDR) family.</text>
</comment>
<dbReference type="PANTHER" id="PTHR24321">
    <property type="entry name" value="DEHYDROGENASES, SHORT CHAIN"/>
    <property type="match status" value="1"/>
</dbReference>
<evidence type="ECO:0000313" key="4">
    <source>
        <dbReference type="Proteomes" id="UP001157126"/>
    </source>
</evidence>
<dbReference type="CDD" id="cd05233">
    <property type="entry name" value="SDR_c"/>
    <property type="match status" value="1"/>
</dbReference>
<accession>A0ABQ6IQ32</accession>
<dbReference type="Pfam" id="PF00106">
    <property type="entry name" value="adh_short"/>
    <property type="match status" value="1"/>
</dbReference>
<sequence>MRCLDVTDARAVQDYVTDVVARRGRIDVLVNNAGVIDAEVPLWEADVEQWWRTVEVDVRGPFLLSHAVVPHMLRAGSGRVVNLNSGAGVRSSAVATAYYVAKTGLGRITGALHLGGYDDGLRAFDLAPGVVQTDMTESMDAHADRTEWTSPAEVCDLALALASGELDAWSGRMVRAGVDTPESLKAAETRLTWDSRHVVLMPWGDDDPLT</sequence>
<dbReference type="PANTHER" id="PTHR24321:SF8">
    <property type="entry name" value="ESTRADIOL 17-BETA-DEHYDROGENASE 8-RELATED"/>
    <property type="match status" value="1"/>
</dbReference>
<evidence type="ECO:0000256" key="2">
    <source>
        <dbReference type="ARBA" id="ARBA00023002"/>
    </source>
</evidence>
<dbReference type="Gene3D" id="3.40.50.720">
    <property type="entry name" value="NAD(P)-binding Rossmann-like Domain"/>
    <property type="match status" value="1"/>
</dbReference>
<dbReference type="SUPFAM" id="SSF51735">
    <property type="entry name" value="NAD(P)-binding Rossmann-fold domains"/>
    <property type="match status" value="1"/>
</dbReference>
<keyword evidence="4" id="KW-1185">Reference proteome</keyword>
<proteinExistence type="inferred from homology"/>
<protein>
    <submittedName>
        <fullName evidence="3">Uncharacterized protein</fullName>
    </submittedName>
</protein>
<dbReference type="Proteomes" id="UP001157126">
    <property type="component" value="Unassembled WGS sequence"/>
</dbReference>
<name>A0ABQ6IQ32_9MICO</name>
<evidence type="ECO:0000256" key="1">
    <source>
        <dbReference type="ARBA" id="ARBA00006484"/>
    </source>
</evidence>
<reference evidence="4" key="1">
    <citation type="journal article" date="2019" name="Int. J. Syst. Evol. Microbiol.">
        <title>The Global Catalogue of Microorganisms (GCM) 10K type strain sequencing project: providing services to taxonomists for standard genome sequencing and annotation.</title>
        <authorList>
            <consortium name="The Broad Institute Genomics Platform"/>
            <consortium name="The Broad Institute Genome Sequencing Center for Infectious Disease"/>
            <person name="Wu L."/>
            <person name="Ma J."/>
        </authorList>
    </citation>
    <scope>NUCLEOTIDE SEQUENCE [LARGE SCALE GENOMIC DNA]</scope>
    <source>
        <strain evidence="4">NBRC 113072</strain>
    </source>
</reference>
<dbReference type="InterPro" id="IPR002347">
    <property type="entry name" value="SDR_fam"/>
</dbReference>
<dbReference type="InterPro" id="IPR036291">
    <property type="entry name" value="NAD(P)-bd_dom_sf"/>
</dbReference>
<dbReference type="EMBL" id="BSUO01000001">
    <property type="protein sequence ID" value="GMA40000.1"/>
    <property type="molecule type" value="Genomic_DNA"/>
</dbReference>
<organism evidence="3 4">
    <name type="scientific">Mobilicoccus caccae</name>
    <dbReference type="NCBI Taxonomy" id="1859295"/>
    <lineage>
        <taxon>Bacteria</taxon>
        <taxon>Bacillati</taxon>
        <taxon>Actinomycetota</taxon>
        <taxon>Actinomycetes</taxon>
        <taxon>Micrococcales</taxon>
        <taxon>Dermatophilaceae</taxon>
        <taxon>Mobilicoccus</taxon>
    </lineage>
</organism>
<comment type="caution">
    <text evidence="3">The sequence shown here is derived from an EMBL/GenBank/DDBJ whole genome shotgun (WGS) entry which is preliminary data.</text>
</comment>
<dbReference type="RefSeq" id="WP_348536153.1">
    <property type="nucleotide sequence ID" value="NZ_BSUO01000001.1"/>
</dbReference>
<evidence type="ECO:0000313" key="3">
    <source>
        <dbReference type="EMBL" id="GMA40000.1"/>
    </source>
</evidence>
<dbReference type="PRINTS" id="PR00081">
    <property type="entry name" value="GDHRDH"/>
</dbReference>
<gene>
    <name evidence="3" type="ORF">GCM10025883_20450</name>
</gene>
<keyword evidence="2" id="KW-0560">Oxidoreductase</keyword>